<protein>
    <submittedName>
        <fullName evidence="1">Transposase</fullName>
    </submittedName>
</protein>
<reference evidence="1 2" key="1">
    <citation type="submission" date="2018-05" db="EMBL/GenBank/DDBJ databases">
        <title>Description of Sphingomonas pokkalii sp nov, isolated from the rhizosphere of saline tolerant pokkali rice and its draft genome analysis.</title>
        <authorList>
            <person name="Menon R."/>
            <person name="Kumari S."/>
            <person name="Rameshkumar N."/>
        </authorList>
    </citation>
    <scope>NUCLEOTIDE SEQUENCE [LARGE SCALE GENOMIC DNA]</scope>
    <source>
        <strain evidence="1 2">L3B27</strain>
    </source>
</reference>
<name>A0A2U0SC10_9SPHN</name>
<evidence type="ECO:0000313" key="1">
    <source>
        <dbReference type="EMBL" id="PVX28903.1"/>
    </source>
</evidence>
<proteinExistence type="predicted"/>
<dbReference type="Proteomes" id="UP000245890">
    <property type="component" value="Unassembled WGS sequence"/>
</dbReference>
<sequence>MRHWNAAPPPDLGGDFPGVRERQFALHLQRFTAFAEPVVPASPPVPCSSGRIDIELPGGVRISVDGGVDAGALARVLSVLR</sequence>
<dbReference type="OrthoDB" id="7275306at2"/>
<gene>
    <name evidence="1" type="ORF">DD559_05790</name>
</gene>
<organism evidence="1 2">
    <name type="scientific">Sphingomonas pokkalii</name>
    <dbReference type="NCBI Taxonomy" id="2175090"/>
    <lineage>
        <taxon>Bacteria</taxon>
        <taxon>Pseudomonadati</taxon>
        <taxon>Pseudomonadota</taxon>
        <taxon>Alphaproteobacteria</taxon>
        <taxon>Sphingomonadales</taxon>
        <taxon>Sphingomonadaceae</taxon>
        <taxon>Sphingomonas</taxon>
    </lineage>
</organism>
<accession>A0A2U0SC10</accession>
<dbReference type="AlphaFoldDB" id="A0A2U0SC10"/>
<evidence type="ECO:0000313" key="2">
    <source>
        <dbReference type="Proteomes" id="UP000245890"/>
    </source>
</evidence>
<dbReference type="RefSeq" id="WP_116468347.1">
    <property type="nucleotide sequence ID" value="NZ_QENQ01000001.1"/>
</dbReference>
<dbReference type="EMBL" id="QENQ01000001">
    <property type="protein sequence ID" value="PVX28903.1"/>
    <property type="molecule type" value="Genomic_DNA"/>
</dbReference>
<comment type="caution">
    <text evidence="1">The sequence shown here is derived from an EMBL/GenBank/DDBJ whole genome shotgun (WGS) entry which is preliminary data.</text>
</comment>
<keyword evidence="2" id="KW-1185">Reference proteome</keyword>